<name>A0A7G5CDE0_WOLPI</name>
<evidence type="ECO:0000313" key="3">
    <source>
        <dbReference type="Proteomes" id="UP000515596"/>
    </source>
</evidence>
<dbReference type="Proteomes" id="UP000515596">
    <property type="component" value="Chromosome"/>
</dbReference>
<protein>
    <submittedName>
        <fullName evidence="2">Uncharacterized protein</fullName>
    </submittedName>
</protein>
<reference evidence="2 3" key="1">
    <citation type="journal article" date="2020" name="Mol. Biol. Evol.">
        <title>Life and death of selfish genes: comparative genomics reveals the dynamic evolution of cytoplasmic incompatibility.</title>
        <authorList>
            <person name="Martinez J."/>
            <person name="Klasson L."/>
            <person name="Welch J."/>
            <person name="Jiggins F.M."/>
        </authorList>
    </citation>
    <scope>NUCLEOTIDE SEQUENCE [LARGE SCALE GENOMIC DNA]</scope>
    <source>
        <strain evidence="2">WNik</strain>
    </source>
</reference>
<evidence type="ECO:0000256" key="1">
    <source>
        <dbReference type="SAM" id="MobiDB-lite"/>
    </source>
</evidence>
<gene>
    <name evidence="2" type="ORF">HC356_04310</name>
</gene>
<proteinExistence type="predicted"/>
<evidence type="ECO:0000313" key="2">
    <source>
        <dbReference type="EMBL" id="QMV47224.1"/>
    </source>
</evidence>
<dbReference type="RefSeq" id="WP_182183009.1">
    <property type="nucleotide sequence ID" value="NZ_CP050530.1"/>
</dbReference>
<sequence length="153" mass="17512">MLAEAKVVKDEIELFVKGNKKIILKAYRIFCVGFNIKSSNNDTKELFVSGSYKEEGRYIIESVVAEGISFTSFEEMKEQLGINEQSSIGTICEYFVEEFTDLPKVSKKEAEKKNGKLQAKLNTPKKKRRNSEIKIKTLNAQIEEQKQQVDDSF</sequence>
<feature type="region of interest" description="Disordered" evidence="1">
    <location>
        <begin position="108"/>
        <end position="133"/>
    </location>
</feature>
<organism evidence="2 3">
    <name type="scientific">Wolbachia pipientis</name>
    <dbReference type="NCBI Taxonomy" id="955"/>
    <lineage>
        <taxon>Bacteria</taxon>
        <taxon>Pseudomonadati</taxon>
        <taxon>Pseudomonadota</taxon>
        <taxon>Alphaproteobacteria</taxon>
        <taxon>Rickettsiales</taxon>
        <taxon>Anaplasmataceae</taxon>
        <taxon>Wolbachieae</taxon>
        <taxon>Wolbachia</taxon>
    </lineage>
</organism>
<dbReference type="EMBL" id="CP050530">
    <property type="protein sequence ID" value="QMV47224.1"/>
    <property type="molecule type" value="Genomic_DNA"/>
</dbReference>
<accession>A0A7G5CDE0</accession>
<dbReference type="AlphaFoldDB" id="A0A7G5CDE0"/>